<dbReference type="Gramene" id="PSS08399">
    <property type="protein sequence ID" value="PSS08399"/>
    <property type="gene ID" value="CEY00_Acc18750"/>
</dbReference>
<feature type="region of interest" description="Disordered" evidence="1">
    <location>
        <begin position="317"/>
        <end position="359"/>
    </location>
</feature>
<sequence>MDNRINIPPSGNFDVDVLLGSSRKRKSTAMDQPGAISGSIFQYCSPWESNLPKANLLSGAQVLENANGVCLSQQGSAEQATVRNQFEKDQLQNQNFYPGPWLNGNGIFHGSGIENVTNASSRVPPQPLECKGSLESFNVPAGQSFVLSNCQSQPHNMFGPPEAYTSLPFPKSYEAHTGQGQVASHFQELVSFGMRNHVTEEMLLGMHNTPFKTLSMKILQESFLKPKGHSDDMAEIPSSQKDTSGVSCDVPTIGAASLGSSLCIEQNRNHSLVQKDVQFSSSSSVGVHLGKISDSEERGHKASVKLMEMTEASGLKNLKHPLPDESSPTNANPANRIENGQKNDQTHGSLISDEKSKTHIGKPTSAVAEKLWNGSLQLSSSVTISAVAFFKSGERLLDTNWCESVEVKGKVRLEAFEKYIQDLPRSRNRGLMVISLCWKEGSSETGLKGMKEVAKGYKKGKRVGFAQLSPGIDLYICPRNDAIITILAKYGFFKGMAAAVEDNQDSMIGCVVWRKNPTSSNSVTNKPKSKSNSSLEKPVNSPSVSPMKQAVEKHLSVTQPAQASVSPASDLASSSIEDMEKNGSNLLLPSSNPNDSTSISVGPEQPKRQLELHEPVMLFASDTPKKPMPSSDDDDLPEFDFRTACGVSQTKMSKPLVNVQLDKRLPAEGIRNTDRSVLPGMPNAQAMTVFSQRSDLLNLSGLPLTANAGIPPLKICDREPQKPFFPSTKERSSVPNNGTTRSSVLNKGATIPVCASVFSPPKSLFDDDDDDMPEWCPPELQRQSLPETTRASTSFPSKLPNPTFQHLARGPPRPVIRPYSPSPASTGSPLSSQTFPPGLHCPTTKSPLPRLLTRSPNFSSGPNSNSILGPPPNFDVKPPFYRHDK</sequence>
<evidence type="ECO:0000313" key="3">
    <source>
        <dbReference type="EMBL" id="PSS08399.1"/>
    </source>
</evidence>
<evidence type="ECO:0000313" key="4">
    <source>
        <dbReference type="Proteomes" id="UP000241394"/>
    </source>
</evidence>
<evidence type="ECO:0000256" key="1">
    <source>
        <dbReference type="SAM" id="MobiDB-lite"/>
    </source>
</evidence>
<dbReference type="Proteomes" id="UP000241394">
    <property type="component" value="Chromosome LG16"/>
</dbReference>
<dbReference type="AlphaFoldDB" id="A0A2R6QIG2"/>
<dbReference type="OrthoDB" id="1939347at2759"/>
<feature type="compositionally biased region" description="Polar residues" evidence="1">
    <location>
        <begin position="237"/>
        <end position="246"/>
    </location>
</feature>
<keyword evidence="3" id="KW-0418">Kinase</keyword>
<keyword evidence="3" id="KW-0808">Transferase</keyword>
<keyword evidence="3" id="KW-0675">Receptor</keyword>
<keyword evidence="4" id="KW-1185">Reference proteome</keyword>
<dbReference type="PANTHER" id="PTHR11477:SF37">
    <property type="entry name" value="SPEN PARALOGUE AND ORTHOLOGUE SPOC C-TERMINAL DOMAIN-CONTAINING PROTEIN"/>
    <property type="match status" value="1"/>
</dbReference>
<feature type="compositionally biased region" description="Low complexity" evidence="1">
    <location>
        <begin position="855"/>
        <end position="866"/>
    </location>
</feature>
<dbReference type="InterPro" id="IPR012921">
    <property type="entry name" value="SPOC_C"/>
</dbReference>
<protein>
    <submittedName>
        <fullName evidence="3">Proline-rich receptor-like protein kinase</fullName>
    </submittedName>
</protein>
<feature type="compositionally biased region" description="Polar residues" evidence="1">
    <location>
        <begin position="326"/>
        <end position="338"/>
    </location>
</feature>
<proteinExistence type="predicted"/>
<accession>A0A2R6QIG2</accession>
<dbReference type="EMBL" id="NKQK01000016">
    <property type="protein sequence ID" value="PSS08399.1"/>
    <property type="molecule type" value="Genomic_DNA"/>
</dbReference>
<feature type="region of interest" description="Disordered" evidence="1">
    <location>
        <begin position="228"/>
        <end position="247"/>
    </location>
</feature>
<name>A0A2R6QIG2_ACTCC</name>
<dbReference type="GO" id="GO:0006351">
    <property type="term" value="P:DNA-templated transcription"/>
    <property type="evidence" value="ECO:0007669"/>
    <property type="project" value="TreeGrafter"/>
</dbReference>
<feature type="compositionally biased region" description="Polar residues" evidence="1">
    <location>
        <begin position="518"/>
        <end position="546"/>
    </location>
</feature>
<evidence type="ECO:0000259" key="2">
    <source>
        <dbReference type="Pfam" id="PF07744"/>
    </source>
</evidence>
<feature type="region of interest" description="Disordered" evidence="1">
    <location>
        <begin position="518"/>
        <end position="605"/>
    </location>
</feature>
<feature type="compositionally biased region" description="Polar residues" evidence="1">
    <location>
        <begin position="822"/>
        <end position="835"/>
    </location>
</feature>
<dbReference type="GO" id="GO:0005634">
    <property type="term" value="C:nucleus"/>
    <property type="evidence" value="ECO:0007669"/>
    <property type="project" value="TreeGrafter"/>
</dbReference>
<feature type="domain" description="Spen paralogue and orthologue SPOC C-terminal" evidence="2">
    <location>
        <begin position="369"/>
        <end position="514"/>
    </location>
</feature>
<dbReference type="PANTHER" id="PTHR11477">
    <property type="entry name" value="TRANSCRIPTION FACTOR S-II ZINC FINGER DOMAIN-CONTAINING PROTEIN"/>
    <property type="match status" value="1"/>
</dbReference>
<dbReference type="GO" id="GO:0016301">
    <property type="term" value="F:kinase activity"/>
    <property type="evidence" value="ECO:0007669"/>
    <property type="project" value="UniProtKB-KW"/>
</dbReference>
<dbReference type="InParanoid" id="A0A2R6QIG2"/>
<dbReference type="CDD" id="cd21538">
    <property type="entry name" value="SPOC_TFIIS"/>
    <property type="match status" value="1"/>
</dbReference>
<feature type="region of interest" description="Disordered" evidence="1">
    <location>
        <begin position="762"/>
        <end position="885"/>
    </location>
</feature>
<reference evidence="4" key="2">
    <citation type="journal article" date="2018" name="BMC Genomics">
        <title>A manually annotated Actinidia chinensis var. chinensis (kiwifruit) genome highlights the challenges associated with draft genomes and gene prediction in plants.</title>
        <authorList>
            <person name="Pilkington S.M."/>
            <person name="Crowhurst R."/>
            <person name="Hilario E."/>
            <person name="Nardozza S."/>
            <person name="Fraser L."/>
            <person name="Peng Y."/>
            <person name="Gunaseelan K."/>
            <person name="Simpson R."/>
            <person name="Tahir J."/>
            <person name="Deroles S.C."/>
            <person name="Templeton K."/>
            <person name="Luo Z."/>
            <person name="Davy M."/>
            <person name="Cheng C."/>
            <person name="McNeilage M."/>
            <person name="Scaglione D."/>
            <person name="Liu Y."/>
            <person name="Zhang Q."/>
            <person name="Datson P."/>
            <person name="De Silva N."/>
            <person name="Gardiner S.E."/>
            <person name="Bassett H."/>
            <person name="Chagne D."/>
            <person name="McCallum J."/>
            <person name="Dzierzon H."/>
            <person name="Deng C."/>
            <person name="Wang Y.Y."/>
            <person name="Barron L."/>
            <person name="Manako K."/>
            <person name="Bowen J."/>
            <person name="Foster T.M."/>
            <person name="Erridge Z.A."/>
            <person name="Tiffin H."/>
            <person name="Waite C.N."/>
            <person name="Davies K.M."/>
            <person name="Grierson E.P."/>
            <person name="Laing W.A."/>
            <person name="Kirk R."/>
            <person name="Chen X."/>
            <person name="Wood M."/>
            <person name="Montefiori M."/>
            <person name="Brummell D.A."/>
            <person name="Schwinn K.E."/>
            <person name="Catanach A."/>
            <person name="Fullerton C."/>
            <person name="Li D."/>
            <person name="Meiyalaghan S."/>
            <person name="Nieuwenhuizen N."/>
            <person name="Read N."/>
            <person name="Prakash R."/>
            <person name="Hunter D."/>
            <person name="Zhang H."/>
            <person name="McKenzie M."/>
            <person name="Knabel M."/>
            <person name="Harris A."/>
            <person name="Allan A.C."/>
            <person name="Gleave A."/>
            <person name="Chen A."/>
            <person name="Janssen B.J."/>
            <person name="Plunkett B."/>
            <person name="Ampomah-Dwamena C."/>
            <person name="Voogd C."/>
            <person name="Leif D."/>
            <person name="Lafferty D."/>
            <person name="Souleyre E.J.F."/>
            <person name="Varkonyi-Gasic E."/>
            <person name="Gambi F."/>
            <person name="Hanley J."/>
            <person name="Yao J.L."/>
            <person name="Cheung J."/>
            <person name="David K.M."/>
            <person name="Warren B."/>
            <person name="Marsh K."/>
            <person name="Snowden K.C."/>
            <person name="Lin-Wang K."/>
            <person name="Brian L."/>
            <person name="Martinez-Sanchez M."/>
            <person name="Wang M."/>
            <person name="Ileperuma N."/>
            <person name="Macnee N."/>
            <person name="Campin R."/>
            <person name="McAtee P."/>
            <person name="Drummond R.S.M."/>
            <person name="Espley R.V."/>
            <person name="Ireland H.S."/>
            <person name="Wu R."/>
            <person name="Atkinson R.G."/>
            <person name="Karunairetnam S."/>
            <person name="Bulley S."/>
            <person name="Chunkath S."/>
            <person name="Hanley Z."/>
            <person name="Storey R."/>
            <person name="Thrimawithana A.H."/>
            <person name="Thomson S."/>
            <person name="David C."/>
            <person name="Testolin R."/>
            <person name="Huang H."/>
            <person name="Hellens R.P."/>
            <person name="Schaffer R.J."/>
        </authorList>
    </citation>
    <scope>NUCLEOTIDE SEQUENCE [LARGE SCALE GENOMIC DNA]</scope>
    <source>
        <strain evidence="4">cv. Red5</strain>
    </source>
</reference>
<comment type="caution">
    <text evidence="3">The sequence shown here is derived from an EMBL/GenBank/DDBJ whole genome shotgun (WGS) entry which is preliminary data.</text>
</comment>
<reference evidence="3 4" key="1">
    <citation type="submission" date="2017-07" db="EMBL/GenBank/DDBJ databases">
        <title>An improved, manually edited Actinidia chinensis var. chinensis (kiwifruit) genome highlights the challenges associated with draft genomes and gene prediction in plants.</title>
        <authorList>
            <person name="Pilkington S."/>
            <person name="Crowhurst R."/>
            <person name="Hilario E."/>
            <person name="Nardozza S."/>
            <person name="Fraser L."/>
            <person name="Peng Y."/>
            <person name="Gunaseelan K."/>
            <person name="Simpson R."/>
            <person name="Tahir J."/>
            <person name="Deroles S."/>
            <person name="Templeton K."/>
            <person name="Luo Z."/>
            <person name="Davy M."/>
            <person name="Cheng C."/>
            <person name="Mcneilage M."/>
            <person name="Scaglione D."/>
            <person name="Liu Y."/>
            <person name="Zhang Q."/>
            <person name="Datson P."/>
            <person name="De Silva N."/>
            <person name="Gardiner S."/>
            <person name="Bassett H."/>
            <person name="Chagne D."/>
            <person name="Mccallum J."/>
            <person name="Dzierzon H."/>
            <person name="Deng C."/>
            <person name="Wang Y.-Y."/>
            <person name="Barron N."/>
            <person name="Manako K."/>
            <person name="Bowen J."/>
            <person name="Foster T."/>
            <person name="Erridge Z."/>
            <person name="Tiffin H."/>
            <person name="Waite C."/>
            <person name="Davies K."/>
            <person name="Grierson E."/>
            <person name="Laing W."/>
            <person name="Kirk R."/>
            <person name="Chen X."/>
            <person name="Wood M."/>
            <person name="Montefiori M."/>
            <person name="Brummell D."/>
            <person name="Schwinn K."/>
            <person name="Catanach A."/>
            <person name="Fullerton C."/>
            <person name="Li D."/>
            <person name="Meiyalaghan S."/>
            <person name="Nieuwenhuizen N."/>
            <person name="Read N."/>
            <person name="Prakash R."/>
            <person name="Hunter D."/>
            <person name="Zhang H."/>
            <person name="Mckenzie M."/>
            <person name="Knabel M."/>
            <person name="Harris A."/>
            <person name="Allan A."/>
            <person name="Chen A."/>
            <person name="Janssen B."/>
            <person name="Plunkett B."/>
            <person name="Dwamena C."/>
            <person name="Voogd C."/>
            <person name="Leif D."/>
            <person name="Lafferty D."/>
            <person name="Souleyre E."/>
            <person name="Varkonyi-Gasic E."/>
            <person name="Gambi F."/>
            <person name="Hanley J."/>
            <person name="Yao J.-L."/>
            <person name="Cheung J."/>
            <person name="David K."/>
            <person name="Warren B."/>
            <person name="Marsh K."/>
            <person name="Snowden K."/>
            <person name="Lin-Wang K."/>
            <person name="Brian L."/>
            <person name="Martinez-Sanchez M."/>
            <person name="Wang M."/>
            <person name="Ileperuma N."/>
            <person name="Macnee N."/>
            <person name="Campin R."/>
            <person name="Mcatee P."/>
            <person name="Drummond R."/>
            <person name="Espley R."/>
            <person name="Ireland H."/>
            <person name="Wu R."/>
            <person name="Atkinson R."/>
            <person name="Karunairetnam S."/>
            <person name="Bulley S."/>
            <person name="Chunkath S."/>
            <person name="Hanley Z."/>
            <person name="Storey R."/>
            <person name="Thrimawithana A."/>
            <person name="Thomson S."/>
            <person name="David C."/>
            <person name="Testolin R."/>
        </authorList>
    </citation>
    <scope>NUCLEOTIDE SEQUENCE [LARGE SCALE GENOMIC DNA]</scope>
    <source>
        <strain evidence="4">cv. Red5</strain>
        <tissue evidence="3">Young leaf</tissue>
    </source>
</reference>
<feature type="compositionally biased region" description="Polar residues" evidence="1">
    <location>
        <begin position="781"/>
        <end position="804"/>
    </location>
</feature>
<feature type="compositionally biased region" description="Low complexity" evidence="1">
    <location>
        <begin position="563"/>
        <end position="575"/>
    </location>
</feature>
<organism evidence="3 4">
    <name type="scientific">Actinidia chinensis var. chinensis</name>
    <name type="common">Chinese soft-hair kiwi</name>
    <dbReference type="NCBI Taxonomy" id="1590841"/>
    <lineage>
        <taxon>Eukaryota</taxon>
        <taxon>Viridiplantae</taxon>
        <taxon>Streptophyta</taxon>
        <taxon>Embryophyta</taxon>
        <taxon>Tracheophyta</taxon>
        <taxon>Spermatophyta</taxon>
        <taxon>Magnoliopsida</taxon>
        <taxon>eudicotyledons</taxon>
        <taxon>Gunneridae</taxon>
        <taxon>Pentapetalae</taxon>
        <taxon>asterids</taxon>
        <taxon>Ericales</taxon>
        <taxon>Actinidiaceae</taxon>
        <taxon>Actinidia</taxon>
    </lineage>
</organism>
<feature type="region of interest" description="Disordered" evidence="1">
    <location>
        <begin position="719"/>
        <end position="743"/>
    </location>
</feature>
<dbReference type="Pfam" id="PF07744">
    <property type="entry name" value="SPOC"/>
    <property type="match status" value="1"/>
</dbReference>
<dbReference type="STRING" id="1590841.A0A2R6QIG2"/>
<feature type="compositionally biased region" description="Polar residues" evidence="1">
    <location>
        <begin position="733"/>
        <end position="743"/>
    </location>
</feature>
<gene>
    <name evidence="3" type="ORF">CEY00_Acc18750</name>
</gene>
<feature type="compositionally biased region" description="Polar residues" evidence="1">
    <location>
        <begin position="582"/>
        <end position="600"/>
    </location>
</feature>